<protein>
    <recommendedName>
        <fullName evidence="1">Phospholipase A2-like domain-containing protein</fullName>
    </recommendedName>
</protein>
<reference evidence="2" key="1">
    <citation type="journal article" date="2023" name="Insect Mol. Biol.">
        <title>Genome sequencing provides insights into the evolution of gene families encoding plant cell wall-degrading enzymes in longhorned beetles.</title>
        <authorList>
            <person name="Shin N.R."/>
            <person name="Okamura Y."/>
            <person name="Kirsch R."/>
            <person name="Pauchet Y."/>
        </authorList>
    </citation>
    <scope>NUCLEOTIDE SEQUENCE</scope>
    <source>
        <strain evidence="2">MMC_N1</strain>
    </source>
</reference>
<evidence type="ECO:0000313" key="2">
    <source>
        <dbReference type="EMBL" id="KAJ8969746.1"/>
    </source>
</evidence>
<name>A0ABQ9IZA2_9CUCU</name>
<gene>
    <name evidence="2" type="ORF">NQ317_009580</name>
</gene>
<evidence type="ECO:0000313" key="3">
    <source>
        <dbReference type="Proteomes" id="UP001162164"/>
    </source>
</evidence>
<organism evidence="2 3">
    <name type="scientific">Molorchus minor</name>
    <dbReference type="NCBI Taxonomy" id="1323400"/>
    <lineage>
        <taxon>Eukaryota</taxon>
        <taxon>Metazoa</taxon>
        <taxon>Ecdysozoa</taxon>
        <taxon>Arthropoda</taxon>
        <taxon>Hexapoda</taxon>
        <taxon>Insecta</taxon>
        <taxon>Pterygota</taxon>
        <taxon>Neoptera</taxon>
        <taxon>Endopterygota</taxon>
        <taxon>Coleoptera</taxon>
        <taxon>Polyphaga</taxon>
        <taxon>Cucujiformia</taxon>
        <taxon>Chrysomeloidea</taxon>
        <taxon>Cerambycidae</taxon>
        <taxon>Lamiinae</taxon>
        <taxon>Monochamini</taxon>
        <taxon>Molorchus</taxon>
    </lineage>
</organism>
<dbReference type="EMBL" id="JAPWTJ010001732">
    <property type="protein sequence ID" value="KAJ8969746.1"/>
    <property type="molecule type" value="Genomic_DNA"/>
</dbReference>
<dbReference type="Gene3D" id="3.40.395.10">
    <property type="entry name" value="Adenoviral Proteinase, Chain A"/>
    <property type="match status" value="1"/>
</dbReference>
<keyword evidence="3" id="KW-1185">Reference proteome</keyword>
<proteinExistence type="predicted"/>
<feature type="domain" description="Phospholipase A2-like" evidence="1">
    <location>
        <begin position="21"/>
        <end position="85"/>
    </location>
</feature>
<comment type="caution">
    <text evidence="2">The sequence shown here is derived from an EMBL/GenBank/DDBJ whole genome shotgun (WGS) entry which is preliminary data.</text>
</comment>
<dbReference type="InterPro" id="IPR013607">
    <property type="entry name" value="Phospholipase_A2-like"/>
</dbReference>
<evidence type="ECO:0000259" key="1">
    <source>
        <dbReference type="Pfam" id="PF08398"/>
    </source>
</evidence>
<dbReference type="Pfam" id="PF08398">
    <property type="entry name" value="Phospholip_A2_4"/>
    <property type="match status" value="1"/>
</dbReference>
<dbReference type="Proteomes" id="UP001162164">
    <property type="component" value="Unassembled WGS sequence"/>
</dbReference>
<sequence>MSSRKHGRGVVNSLINKLPFELHLPKYEFCGPGTRLHKRLARGDQGINPLDKACREHDIAYNIRQTELEQRAWERVKSKDAKLGEKAAAWAITNAMKVKRKLGMGCRKKIGFRKALLANTTKLLKKNSNHDIKKDSAMMVRAARMAVKNAGGRKKIKTPRILPLPKTGGILPLIPIFAGLSALGALSGGAAAVARTVIDAKKSKEKLEEAQRHNKTMEAIALGKQGSGLYMKPYKSGYGLGVFMRDCLPSKPRRYESAILNLDSEEGPGTHWVAYKKTGDSILYFDSFGSLKPPIELVRYFNPYKIRYNPDSYQTYNTNFSIKVINIMSHIFTVRGRSSILSVDFNNPIELDPKYNYSLALIGFHTYNSIPNIESGVNNKFYYWELVGSYEISDIEAYLQKRVVPSGAKQQSDSYFSLKPNNNTLKCEIKSKHEINFTPKDSLAALLGYSAQVLKPDTLYQSDLPVNIVKVVTIHVDCNITTGAFYNNRPSHTIFEFGLKVDPGYAIDIEPNNLIFLPVNSSKSEIDNITLKILDQNSEPVNFRGEEIIVRLELRRQ</sequence>
<accession>A0ABQ9IZA2</accession>